<gene>
    <name evidence="1" type="ORF">DPMN_123483</name>
</gene>
<organism evidence="1 2">
    <name type="scientific">Dreissena polymorpha</name>
    <name type="common">Zebra mussel</name>
    <name type="synonym">Mytilus polymorpha</name>
    <dbReference type="NCBI Taxonomy" id="45954"/>
    <lineage>
        <taxon>Eukaryota</taxon>
        <taxon>Metazoa</taxon>
        <taxon>Spiralia</taxon>
        <taxon>Lophotrochozoa</taxon>
        <taxon>Mollusca</taxon>
        <taxon>Bivalvia</taxon>
        <taxon>Autobranchia</taxon>
        <taxon>Heteroconchia</taxon>
        <taxon>Euheterodonta</taxon>
        <taxon>Imparidentia</taxon>
        <taxon>Neoheterodontei</taxon>
        <taxon>Myida</taxon>
        <taxon>Dreissenoidea</taxon>
        <taxon>Dreissenidae</taxon>
        <taxon>Dreissena</taxon>
    </lineage>
</organism>
<name>A0A9D4GQF6_DREPO</name>
<dbReference type="Proteomes" id="UP000828390">
    <property type="component" value="Unassembled WGS sequence"/>
</dbReference>
<dbReference type="EMBL" id="JAIWYP010000005">
    <property type="protein sequence ID" value="KAH3821716.1"/>
    <property type="molecule type" value="Genomic_DNA"/>
</dbReference>
<protein>
    <submittedName>
        <fullName evidence="1">Uncharacterized protein</fullName>
    </submittedName>
</protein>
<evidence type="ECO:0000313" key="2">
    <source>
        <dbReference type="Proteomes" id="UP000828390"/>
    </source>
</evidence>
<keyword evidence="2" id="KW-1185">Reference proteome</keyword>
<sequence length="71" mass="7874">MPVFSARVHRLRSVTVVKGQDSVCDLRFMLITCLEKNKTINVAVAHSMVSKDSLIVIANSCIEVMSQLNII</sequence>
<proteinExistence type="predicted"/>
<dbReference type="AlphaFoldDB" id="A0A9D4GQF6"/>
<accession>A0A9D4GQF6</accession>
<reference evidence="1" key="1">
    <citation type="journal article" date="2019" name="bioRxiv">
        <title>The Genome of the Zebra Mussel, Dreissena polymorpha: A Resource for Invasive Species Research.</title>
        <authorList>
            <person name="McCartney M.A."/>
            <person name="Auch B."/>
            <person name="Kono T."/>
            <person name="Mallez S."/>
            <person name="Zhang Y."/>
            <person name="Obille A."/>
            <person name="Becker A."/>
            <person name="Abrahante J.E."/>
            <person name="Garbe J."/>
            <person name="Badalamenti J.P."/>
            <person name="Herman A."/>
            <person name="Mangelson H."/>
            <person name="Liachko I."/>
            <person name="Sullivan S."/>
            <person name="Sone E.D."/>
            <person name="Koren S."/>
            <person name="Silverstein K.A.T."/>
            <person name="Beckman K.B."/>
            <person name="Gohl D.M."/>
        </authorList>
    </citation>
    <scope>NUCLEOTIDE SEQUENCE</scope>
    <source>
        <strain evidence="1">Duluth1</strain>
        <tissue evidence="1">Whole animal</tissue>
    </source>
</reference>
<comment type="caution">
    <text evidence="1">The sequence shown here is derived from an EMBL/GenBank/DDBJ whole genome shotgun (WGS) entry which is preliminary data.</text>
</comment>
<reference evidence="1" key="2">
    <citation type="submission" date="2020-11" db="EMBL/GenBank/DDBJ databases">
        <authorList>
            <person name="McCartney M.A."/>
            <person name="Auch B."/>
            <person name="Kono T."/>
            <person name="Mallez S."/>
            <person name="Becker A."/>
            <person name="Gohl D.M."/>
            <person name="Silverstein K.A.T."/>
            <person name="Koren S."/>
            <person name="Bechman K.B."/>
            <person name="Herman A."/>
            <person name="Abrahante J.E."/>
            <person name="Garbe J."/>
        </authorList>
    </citation>
    <scope>NUCLEOTIDE SEQUENCE</scope>
    <source>
        <strain evidence="1">Duluth1</strain>
        <tissue evidence="1">Whole animal</tissue>
    </source>
</reference>
<evidence type="ECO:0000313" key="1">
    <source>
        <dbReference type="EMBL" id="KAH3821716.1"/>
    </source>
</evidence>